<evidence type="ECO:0000313" key="5">
    <source>
        <dbReference type="Proteomes" id="UP001201812"/>
    </source>
</evidence>
<organism evidence="4 5">
    <name type="scientific">Ditylenchus destructor</name>
    <dbReference type="NCBI Taxonomy" id="166010"/>
    <lineage>
        <taxon>Eukaryota</taxon>
        <taxon>Metazoa</taxon>
        <taxon>Ecdysozoa</taxon>
        <taxon>Nematoda</taxon>
        <taxon>Chromadorea</taxon>
        <taxon>Rhabditida</taxon>
        <taxon>Tylenchina</taxon>
        <taxon>Tylenchomorpha</taxon>
        <taxon>Sphaerularioidea</taxon>
        <taxon>Anguinidae</taxon>
        <taxon>Anguininae</taxon>
        <taxon>Ditylenchus</taxon>
    </lineage>
</organism>
<dbReference type="SMART" id="SM00254">
    <property type="entry name" value="ShKT"/>
    <property type="match status" value="1"/>
</dbReference>
<comment type="caution">
    <text evidence="4">The sequence shown here is derived from an EMBL/GenBank/DDBJ whole genome shotgun (WGS) entry which is preliminary data.</text>
</comment>
<sequence length="382" mass="41661">MNILIISLLYFCLSLCRNVDACCEHDDCSHKSRGCCCDEKHYSSGECVDKSEHCATVFKPHCENFFFRKCIRCACPKTCGLCESSSSSSEESIEITSTTTIPTTTSPVYVAESIIGKIIESRAKAEEFLHPRIDIPDIKRHDNDQGKVETSTLNQESTISVHPKEMTTIIPDLERNLDSTTAFSENSQSTRSGESSGRSTVSGPVETTISLQTGVALETTTTGALGGILRSPASDSSPVKSAANVTEGQTRTTQVATTKAQISSENVTQSSVQSSSTKRADTTTIPTTALLNESSTTTSNLDRETTEEPKCRPCSREENATSAERSFEPGPHKSGEWHWRPHPHGRRGGPPPGGFGGHWRHNGPGHWHEHFHNHTKHLPCCT</sequence>
<evidence type="ECO:0000313" key="4">
    <source>
        <dbReference type="EMBL" id="KAI1706269.1"/>
    </source>
</evidence>
<feature type="region of interest" description="Disordered" evidence="1">
    <location>
        <begin position="136"/>
        <end position="167"/>
    </location>
</feature>
<protein>
    <recommendedName>
        <fullName evidence="3">ShKT domain-containing protein</fullName>
    </recommendedName>
</protein>
<evidence type="ECO:0000256" key="2">
    <source>
        <dbReference type="SAM" id="SignalP"/>
    </source>
</evidence>
<feature type="compositionally biased region" description="Polar residues" evidence="1">
    <location>
        <begin position="148"/>
        <end position="160"/>
    </location>
</feature>
<proteinExistence type="predicted"/>
<accession>A0AAD4MZF3</accession>
<dbReference type="EMBL" id="JAKKPZ010000049">
    <property type="protein sequence ID" value="KAI1706269.1"/>
    <property type="molecule type" value="Genomic_DNA"/>
</dbReference>
<dbReference type="InterPro" id="IPR003582">
    <property type="entry name" value="ShKT_dom"/>
</dbReference>
<feature type="chain" id="PRO_5042210877" description="ShKT domain-containing protein" evidence="2">
    <location>
        <begin position="22"/>
        <end position="382"/>
    </location>
</feature>
<dbReference type="AlphaFoldDB" id="A0AAD4MZF3"/>
<dbReference type="Pfam" id="PF01549">
    <property type="entry name" value="ShK"/>
    <property type="match status" value="1"/>
</dbReference>
<feature type="compositionally biased region" description="Basic and acidic residues" evidence="1">
    <location>
        <begin position="136"/>
        <end position="147"/>
    </location>
</feature>
<keyword evidence="2" id="KW-0732">Signal</keyword>
<feature type="domain" description="ShKT" evidence="3">
    <location>
        <begin position="46"/>
        <end position="83"/>
    </location>
</feature>
<evidence type="ECO:0000259" key="3">
    <source>
        <dbReference type="SMART" id="SM00254"/>
    </source>
</evidence>
<feature type="region of interest" description="Disordered" evidence="1">
    <location>
        <begin position="226"/>
        <end position="360"/>
    </location>
</feature>
<gene>
    <name evidence="4" type="ORF">DdX_13110</name>
</gene>
<name>A0AAD4MZF3_9BILA</name>
<feature type="region of interest" description="Disordered" evidence="1">
    <location>
        <begin position="182"/>
        <end position="205"/>
    </location>
</feature>
<dbReference type="Proteomes" id="UP001201812">
    <property type="component" value="Unassembled WGS sequence"/>
</dbReference>
<feature type="compositionally biased region" description="Polar residues" evidence="1">
    <location>
        <begin position="282"/>
        <end position="300"/>
    </location>
</feature>
<feature type="compositionally biased region" description="Low complexity" evidence="1">
    <location>
        <begin position="184"/>
        <end position="202"/>
    </location>
</feature>
<feature type="signal peptide" evidence="2">
    <location>
        <begin position="1"/>
        <end position="21"/>
    </location>
</feature>
<feature type="compositionally biased region" description="Low complexity" evidence="1">
    <location>
        <begin position="263"/>
        <end position="277"/>
    </location>
</feature>
<reference evidence="4" key="1">
    <citation type="submission" date="2022-01" db="EMBL/GenBank/DDBJ databases">
        <title>Genome Sequence Resource for Two Populations of Ditylenchus destructor, the Migratory Endoparasitic Phytonematode.</title>
        <authorList>
            <person name="Zhang H."/>
            <person name="Lin R."/>
            <person name="Xie B."/>
        </authorList>
    </citation>
    <scope>NUCLEOTIDE SEQUENCE</scope>
    <source>
        <strain evidence="4">BazhouSP</strain>
    </source>
</reference>
<feature type="compositionally biased region" description="Polar residues" evidence="1">
    <location>
        <begin position="233"/>
        <end position="262"/>
    </location>
</feature>
<keyword evidence="5" id="KW-1185">Reference proteome</keyword>
<evidence type="ECO:0000256" key="1">
    <source>
        <dbReference type="SAM" id="MobiDB-lite"/>
    </source>
</evidence>
<feature type="compositionally biased region" description="Basic and acidic residues" evidence="1">
    <location>
        <begin position="301"/>
        <end position="339"/>
    </location>
</feature>